<dbReference type="Proteomes" id="UP001066276">
    <property type="component" value="Chromosome 8"/>
</dbReference>
<protein>
    <submittedName>
        <fullName evidence="2">Uncharacterized protein</fullName>
    </submittedName>
</protein>
<reference evidence="2" key="1">
    <citation type="journal article" date="2022" name="bioRxiv">
        <title>Sequencing and chromosome-scale assembly of the giantPleurodeles waltlgenome.</title>
        <authorList>
            <person name="Brown T."/>
            <person name="Elewa A."/>
            <person name="Iarovenko S."/>
            <person name="Subramanian E."/>
            <person name="Araus A.J."/>
            <person name="Petzold A."/>
            <person name="Susuki M."/>
            <person name="Suzuki K.-i.T."/>
            <person name="Hayashi T."/>
            <person name="Toyoda A."/>
            <person name="Oliveira C."/>
            <person name="Osipova E."/>
            <person name="Leigh N.D."/>
            <person name="Simon A."/>
            <person name="Yun M.H."/>
        </authorList>
    </citation>
    <scope>NUCLEOTIDE SEQUENCE</scope>
    <source>
        <strain evidence="2">20211129_DDA</strain>
        <tissue evidence="2">Liver</tissue>
    </source>
</reference>
<sequence length="110" mass="11590">MKVTIYPCDGLARGGQSVNTTCAGAVGSNPDLKDESANPLGLPVSKEQLGRFHAPDNTDKKTDSGEDEHGGRSRSAGEQRLEQRREPVGECPEILAASLAAQEAKITQDG</sequence>
<accession>A0AAV7NMA8</accession>
<keyword evidence="3" id="KW-1185">Reference proteome</keyword>
<feature type="compositionally biased region" description="Basic and acidic residues" evidence="1">
    <location>
        <begin position="48"/>
        <end position="88"/>
    </location>
</feature>
<gene>
    <name evidence="2" type="ORF">NDU88_005388</name>
</gene>
<evidence type="ECO:0000313" key="3">
    <source>
        <dbReference type="Proteomes" id="UP001066276"/>
    </source>
</evidence>
<feature type="region of interest" description="Disordered" evidence="1">
    <location>
        <begin position="28"/>
        <end position="92"/>
    </location>
</feature>
<evidence type="ECO:0000313" key="2">
    <source>
        <dbReference type="EMBL" id="KAJ1117188.1"/>
    </source>
</evidence>
<evidence type="ECO:0000256" key="1">
    <source>
        <dbReference type="SAM" id="MobiDB-lite"/>
    </source>
</evidence>
<proteinExistence type="predicted"/>
<organism evidence="2 3">
    <name type="scientific">Pleurodeles waltl</name>
    <name type="common">Iberian ribbed newt</name>
    <dbReference type="NCBI Taxonomy" id="8319"/>
    <lineage>
        <taxon>Eukaryota</taxon>
        <taxon>Metazoa</taxon>
        <taxon>Chordata</taxon>
        <taxon>Craniata</taxon>
        <taxon>Vertebrata</taxon>
        <taxon>Euteleostomi</taxon>
        <taxon>Amphibia</taxon>
        <taxon>Batrachia</taxon>
        <taxon>Caudata</taxon>
        <taxon>Salamandroidea</taxon>
        <taxon>Salamandridae</taxon>
        <taxon>Pleurodelinae</taxon>
        <taxon>Pleurodeles</taxon>
    </lineage>
</organism>
<dbReference type="EMBL" id="JANPWB010000012">
    <property type="protein sequence ID" value="KAJ1117188.1"/>
    <property type="molecule type" value="Genomic_DNA"/>
</dbReference>
<name>A0AAV7NMA8_PLEWA</name>
<dbReference type="AlphaFoldDB" id="A0AAV7NMA8"/>
<comment type="caution">
    <text evidence="2">The sequence shown here is derived from an EMBL/GenBank/DDBJ whole genome shotgun (WGS) entry which is preliminary data.</text>
</comment>